<feature type="compositionally biased region" description="Low complexity" evidence="1">
    <location>
        <begin position="175"/>
        <end position="194"/>
    </location>
</feature>
<organism evidence="2 3">
    <name type="scientific">Flemingia macrophylla</name>
    <dbReference type="NCBI Taxonomy" id="520843"/>
    <lineage>
        <taxon>Eukaryota</taxon>
        <taxon>Viridiplantae</taxon>
        <taxon>Streptophyta</taxon>
        <taxon>Embryophyta</taxon>
        <taxon>Tracheophyta</taxon>
        <taxon>Spermatophyta</taxon>
        <taxon>Magnoliopsida</taxon>
        <taxon>eudicotyledons</taxon>
        <taxon>Gunneridae</taxon>
        <taxon>Pentapetalae</taxon>
        <taxon>rosids</taxon>
        <taxon>fabids</taxon>
        <taxon>Fabales</taxon>
        <taxon>Fabaceae</taxon>
        <taxon>Papilionoideae</taxon>
        <taxon>50 kb inversion clade</taxon>
        <taxon>NPAAA clade</taxon>
        <taxon>indigoferoid/millettioid clade</taxon>
        <taxon>Phaseoleae</taxon>
        <taxon>Flemingia</taxon>
    </lineage>
</organism>
<feature type="compositionally biased region" description="Basic and acidic residues" evidence="1">
    <location>
        <begin position="196"/>
        <end position="213"/>
    </location>
</feature>
<dbReference type="Proteomes" id="UP001603857">
    <property type="component" value="Unassembled WGS sequence"/>
</dbReference>
<sequence length="213" mass="21999">MKGAVTKLQHAFQGHGEAKSSEVEKPGPDPAVQAEREVLGEAPEVGNIPVHVTEEKVELGEQIVRNTVGEQGRGPNEHGGDLAMGEAKGSEKADLGEEGAGDAGDEEEGGVGGEGAEAELAEEVEGGAELVGDAGDKEPGAAGEGEVDVGEGDRHLVEEEVHQRVQLRVGLQGQQDRVAVQDAAQGPASQAQGGERLGRPLHARDRGRPEARV</sequence>
<reference evidence="2 3" key="1">
    <citation type="submission" date="2024-08" db="EMBL/GenBank/DDBJ databases">
        <title>Insights into the chromosomal genome structure of Flemingia macrophylla.</title>
        <authorList>
            <person name="Ding Y."/>
            <person name="Zhao Y."/>
            <person name="Bi W."/>
            <person name="Wu M."/>
            <person name="Zhao G."/>
            <person name="Gong Y."/>
            <person name="Li W."/>
            <person name="Zhang P."/>
        </authorList>
    </citation>
    <scope>NUCLEOTIDE SEQUENCE [LARGE SCALE GENOMIC DNA]</scope>
    <source>
        <strain evidence="2">DYQJB</strain>
        <tissue evidence="2">Leaf</tissue>
    </source>
</reference>
<accession>A0ABD1MAQ3</accession>
<protein>
    <submittedName>
        <fullName evidence="2">Uncharacterized protein</fullName>
    </submittedName>
</protein>
<feature type="compositionally biased region" description="Basic and acidic residues" evidence="1">
    <location>
        <begin position="16"/>
        <end position="27"/>
    </location>
</feature>
<feature type="compositionally biased region" description="Acidic residues" evidence="1">
    <location>
        <begin position="116"/>
        <end position="126"/>
    </location>
</feature>
<gene>
    <name evidence="2" type="ORF">Fmac_014062</name>
</gene>
<dbReference type="AlphaFoldDB" id="A0ABD1MAQ3"/>
<name>A0ABD1MAQ3_9FABA</name>
<feature type="region of interest" description="Disordered" evidence="1">
    <location>
        <begin position="175"/>
        <end position="213"/>
    </location>
</feature>
<feature type="compositionally biased region" description="Acidic residues" evidence="1">
    <location>
        <begin position="96"/>
        <end position="109"/>
    </location>
</feature>
<feature type="region of interest" description="Disordered" evidence="1">
    <location>
        <begin position="1"/>
        <end position="157"/>
    </location>
</feature>
<evidence type="ECO:0000313" key="3">
    <source>
        <dbReference type="Proteomes" id="UP001603857"/>
    </source>
</evidence>
<dbReference type="EMBL" id="JBGMDY010000005">
    <property type="protein sequence ID" value="KAL2332849.1"/>
    <property type="molecule type" value="Genomic_DNA"/>
</dbReference>
<evidence type="ECO:0000256" key="1">
    <source>
        <dbReference type="SAM" id="MobiDB-lite"/>
    </source>
</evidence>
<comment type="caution">
    <text evidence="2">The sequence shown here is derived from an EMBL/GenBank/DDBJ whole genome shotgun (WGS) entry which is preliminary data.</text>
</comment>
<proteinExistence type="predicted"/>
<keyword evidence="3" id="KW-1185">Reference proteome</keyword>
<evidence type="ECO:0000313" key="2">
    <source>
        <dbReference type="EMBL" id="KAL2332849.1"/>
    </source>
</evidence>